<protein>
    <recommendedName>
        <fullName evidence="4">Secreted protein</fullName>
    </recommendedName>
</protein>
<evidence type="ECO:0000313" key="3">
    <source>
        <dbReference type="Proteomes" id="UP001189624"/>
    </source>
</evidence>
<evidence type="ECO:0000256" key="1">
    <source>
        <dbReference type="SAM" id="SignalP"/>
    </source>
</evidence>
<dbReference type="Gramene" id="rna-AYBTSS11_LOCUS6154">
    <property type="protein sequence ID" value="CAJ1933095.1"/>
    <property type="gene ID" value="gene-AYBTSS11_LOCUS6154"/>
</dbReference>
<proteinExistence type="predicted"/>
<evidence type="ECO:0008006" key="4">
    <source>
        <dbReference type="Google" id="ProtNLM"/>
    </source>
</evidence>
<dbReference type="AlphaFoldDB" id="A0AA86S3F4"/>
<gene>
    <name evidence="2" type="ORF">AYBTSS11_LOCUS6154</name>
</gene>
<sequence>MPQMRRQIFVLFLFAWLLLPASALNHVAAGVQAMQSVHFKLRTLQAIPKPQTGNAIPSWRLETRIRHQRSVETSIAP</sequence>
<evidence type="ECO:0000313" key="2">
    <source>
        <dbReference type="EMBL" id="CAJ1933095.1"/>
    </source>
</evidence>
<dbReference type="Proteomes" id="UP001189624">
    <property type="component" value="Chromosome 2"/>
</dbReference>
<dbReference type="EMBL" id="OY731399">
    <property type="protein sequence ID" value="CAJ1933095.1"/>
    <property type="molecule type" value="Genomic_DNA"/>
</dbReference>
<name>A0AA86S3F4_9FABA</name>
<feature type="signal peptide" evidence="1">
    <location>
        <begin position="1"/>
        <end position="23"/>
    </location>
</feature>
<keyword evidence="1" id="KW-0732">Signal</keyword>
<reference evidence="2" key="1">
    <citation type="submission" date="2023-10" db="EMBL/GenBank/DDBJ databases">
        <authorList>
            <person name="Domelevo Entfellner J.-B."/>
        </authorList>
    </citation>
    <scope>NUCLEOTIDE SEQUENCE</scope>
</reference>
<keyword evidence="3" id="KW-1185">Reference proteome</keyword>
<organism evidence="2 3">
    <name type="scientific">Sphenostylis stenocarpa</name>
    <dbReference type="NCBI Taxonomy" id="92480"/>
    <lineage>
        <taxon>Eukaryota</taxon>
        <taxon>Viridiplantae</taxon>
        <taxon>Streptophyta</taxon>
        <taxon>Embryophyta</taxon>
        <taxon>Tracheophyta</taxon>
        <taxon>Spermatophyta</taxon>
        <taxon>Magnoliopsida</taxon>
        <taxon>eudicotyledons</taxon>
        <taxon>Gunneridae</taxon>
        <taxon>Pentapetalae</taxon>
        <taxon>rosids</taxon>
        <taxon>fabids</taxon>
        <taxon>Fabales</taxon>
        <taxon>Fabaceae</taxon>
        <taxon>Papilionoideae</taxon>
        <taxon>50 kb inversion clade</taxon>
        <taxon>NPAAA clade</taxon>
        <taxon>indigoferoid/millettioid clade</taxon>
        <taxon>Phaseoleae</taxon>
        <taxon>Sphenostylis</taxon>
    </lineage>
</organism>
<accession>A0AA86S3F4</accession>
<feature type="chain" id="PRO_5041698809" description="Secreted protein" evidence="1">
    <location>
        <begin position="24"/>
        <end position="77"/>
    </location>
</feature>